<gene>
    <name evidence="2" type="ORF">ACKI18_48365</name>
</gene>
<dbReference type="PANTHER" id="PTHR36509:SF2">
    <property type="entry name" value="BLL3101 PROTEIN"/>
    <property type="match status" value="1"/>
</dbReference>
<protein>
    <submittedName>
        <fullName evidence="2">DUF1214 domain-containing protein</fullName>
    </submittedName>
</protein>
<dbReference type="Proteomes" id="UP001631957">
    <property type="component" value="Unassembled WGS sequence"/>
</dbReference>
<name>A0ABW9I8U7_9ACTN</name>
<dbReference type="Pfam" id="PF06742">
    <property type="entry name" value="DUF1214"/>
    <property type="match status" value="1"/>
</dbReference>
<feature type="domain" description="DUF1214" evidence="1">
    <location>
        <begin position="39"/>
        <end position="79"/>
    </location>
</feature>
<dbReference type="Gene3D" id="3.40.50.980">
    <property type="match status" value="1"/>
</dbReference>
<accession>A0ABW9I8U7</accession>
<dbReference type="SUPFAM" id="SSF56801">
    <property type="entry name" value="Acetyl-CoA synthetase-like"/>
    <property type="match status" value="1"/>
</dbReference>
<dbReference type="Gene3D" id="2.60.120.1600">
    <property type="match status" value="1"/>
</dbReference>
<feature type="non-terminal residue" evidence="2">
    <location>
        <position position="83"/>
    </location>
</feature>
<dbReference type="PANTHER" id="PTHR36509">
    <property type="entry name" value="BLL3101 PROTEIN"/>
    <property type="match status" value="1"/>
</dbReference>
<dbReference type="SUPFAM" id="SSF160935">
    <property type="entry name" value="VPA0735-like"/>
    <property type="match status" value="1"/>
</dbReference>
<proteinExistence type="predicted"/>
<keyword evidence="3" id="KW-1185">Reference proteome</keyword>
<feature type="non-terminal residue" evidence="2">
    <location>
        <position position="1"/>
    </location>
</feature>
<evidence type="ECO:0000313" key="2">
    <source>
        <dbReference type="EMBL" id="MFM9616281.1"/>
    </source>
</evidence>
<comment type="caution">
    <text evidence="2">The sequence shown here is derived from an EMBL/GenBank/DDBJ whole genome shotgun (WGS) entry which is preliminary data.</text>
</comment>
<organism evidence="2 3">
    <name type="scientific">Streptomyces niveiscabiei</name>
    <dbReference type="NCBI Taxonomy" id="164115"/>
    <lineage>
        <taxon>Bacteria</taxon>
        <taxon>Bacillati</taxon>
        <taxon>Actinomycetota</taxon>
        <taxon>Actinomycetes</taxon>
        <taxon>Kitasatosporales</taxon>
        <taxon>Streptomycetaceae</taxon>
        <taxon>Streptomyces</taxon>
    </lineage>
</organism>
<dbReference type="InterPro" id="IPR010621">
    <property type="entry name" value="DUF1214"/>
</dbReference>
<dbReference type="EMBL" id="JBJVNI010000432">
    <property type="protein sequence ID" value="MFM9616281.1"/>
    <property type="molecule type" value="Genomic_DNA"/>
</dbReference>
<reference evidence="2 3" key="1">
    <citation type="submission" date="2024-12" db="EMBL/GenBank/DDBJ databases">
        <title>Forecasting of Potato common scab and diversities of Pathogenic streptomyces spp. in china.</title>
        <authorList>
            <person name="Handique U."/>
            <person name="Wu J."/>
        </authorList>
    </citation>
    <scope>NUCLEOTIDE SEQUENCE [LARGE SCALE GENOMIC DNA]</scope>
    <source>
        <strain evidence="2 3">ZRIMU1530</strain>
    </source>
</reference>
<evidence type="ECO:0000259" key="1">
    <source>
        <dbReference type="Pfam" id="PF06742"/>
    </source>
</evidence>
<evidence type="ECO:0000313" key="3">
    <source>
        <dbReference type="Proteomes" id="UP001631957"/>
    </source>
</evidence>
<dbReference type="RefSeq" id="WP_409135082.1">
    <property type="nucleotide sequence ID" value="NZ_JBJVNI010000432.1"/>
</dbReference>
<sequence length="83" mass="8992">NLYGPTETTVAARARRTTAGDADEVIVPIGVAYPSRSVAVFDGDGKLLSGENKYVLHFEKGKLPPANAFWSITMYDMDGFQVP</sequence>